<dbReference type="GO" id="GO:0007035">
    <property type="term" value="P:vacuolar acidification"/>
    <property type="evidence" value="ECO:0007669"/>
    <property type="project" value="TreeGrafter"/>
</dbReference>
<feature type="transmembrane region" description="Helical" evidence="8">
    <location>
        <begin position="426"/>
        <end position="445"/>
    </location>
</feature>
<feature type="transmembrane region" description="Helical" evidence="8">
    <location>
        <begin position="307"/>
        <end position="336"/>
    </location>
</feature>
<proteinExistence type="inferred from homology"/>
<keyword evidence="4 8" id="KW-0812">Transmembrane</keyword>
<dbReference type="EMBL" id="FLQX01000094">
    <property type="protein sequence ID" value="SBT05150.1"/>
    <property type="molecule type" value="Genomic_DNA"/>
</dbReference>
<feature type="transmembrane region" description="Helical" evidence="8">
    <location>
        <begin position="392"/>
        <end position="414"/>
    </location>
</feature>
<evidence type="ECO:0000256" key="6">
    <source>
        <dbReference type="ARBA" id="ARBA00023065"/>
    </source>
</evidence>
<evidence type="ECO:0000256" key="7">
    <source>
        <dbReference type="ARBA" id="ARBA00023136"/>
    </source>
</evidence>
<feature type="transmembrane region" description="Helical" evidence="8">
    <location>
        <begin position="528"/>
        <end position="552"/>
    </location>
</feature>
<feature type="transmembrane region" description="Helical" evidence="8">
    <location>
        <begin position="451"/>
        <end position="468"/>
    </location>
</feature>
<evidence type="ECO:0000256" key="1">
    <source>
        <dbReference type="ARBA" id="ARBA00004141"/>
    </source>
</evidence>
<accession>A0A1A8XJ31</accession>
<dbReference type="Proteomes" id="UP000199169">
    <property type="component" value="Unassembled WGS sequence"/>
</dbReference>
<dbReference type="GO" id="GO:0016471">
    <property type="term" value="C:vacuolar proton-transporting V-type ATPase complex"/>
    <property type="evidence" value="ECO:0007669"/>
    <property type="project" value="TreeGrafter"/>
</dbReference>
<keyword evidence="10" id="KW-1185">Reference proteome</keyword>
<dbReference type="PANTHER" id="PTHR11629:SF63">
    <property type="entry name" value="V-TYPE PROTON ATPASE SUBUNIT A"/>
    <property type="match status" value="1"/>
</dbReference>
<dbReference type="GO" id="GO:0033179">
    <property type="term" value="C:proton-transporting V-type ATPase, V0 domain"/>
    <property type="evidence" value="ECO:0007669"/>
    <property type="project" value="InterPro"/>
</dbReference>
<comment type="similarity">
    <text evidence="2">Belongs to the V-ATPase 116 kDa subunit family.</text>
</comment>
<organism evidence="9 10">
    <name type="scientific">Candidatus Accumulibacter aalborgensis</name>
    <dbReference type="NCBI Taxonomy" id="1860102"/>
    <lineage>
        <taxon>Bacteria</taxon>
        <taxon>Pseudomonadati</taxon>
        <taxon>Pseudomonadota</taxon>
        <taxon>Betaproteobacteria</taxon>
        <taxon>Candidatus Accumulibacter</taxon>
    </lineage>
</organism>
<evidence type="ECO:0000256" key="3">
    <source>
        <dbReference type="ARBA" id="ARBA00022448"/>
    </source>
</evidence>
<name>A0A1A8XJ31_9PROT</name>
<evidence type="ECO:0000313" key="9">
    <source>
        <dbReference type="EMBL" id="SBT05150.1"/>
    </source>
</evidence>
<feature type="transmembrane region" description="Helical" evidence="8">
    <location>
        <begin position="348"/>
        <end position="372"/>
    </location>
</feature>
<dbReference type="STRING" id="1860102.ACCAA_20188"/>
<comment type="subcellular location">
    <subcellularLocation>
        <location evidence="1">Membrane</location>
        <topology evidence="1">Multi-pass membrane protein</topology>
    </subcellularLocation>
</comment>
<keyword evidence="3" id="KW-0813">Transport</keyword>
<reference evidence="9 10" key="1">
    <citation type="submission" date="2016-06" db="EMBL/GenBank/DDBJ databases">
        <authorList>
            <person name="Kjaerup R.B."/>
            <person name="Dalgaard T.S."/>
            <person name="Juul-Madsen H.R."/>
        </authorList>
    </citation>
    <scope>NUCLEOTIDE SEQUENCE [LARGE SCALE GENOMIC DNA]</scope>
    <source>
        <strain evidence="9">3</strain>
    </source>
</reference>
<evidence type="ECO:0000313" key="10">
    <source>
        <dbReference type="Proteomes" id="UP000199169"/>
    </source>
</evidence>
<keyword evidence="7 8" id="KW-0472">Membrane</keyword>
<evidence type="ECO:0000256" key="8">
    <source>
        <dbReference type="SAM" id="Phobius"/>
    </source>
</evidence>
<dbReference type="InterPro" id="IPR002490">
    <property type="entry name" value="V-ATPase_116kDa_su"/>
</dbReference>
<gene>
    <name evidence="9" type="ORF">ACCAA_20188</name>
</gene>
<evidence type="ECO:0000256" key="2">
    <source>
        <dbReference type="ARBA" id="ARBA00009904"/>
    </source>
</evidence>
<dbReference type="AlphaFoldDB" id="A0A1A8XJ31"/>
<dbReference type="GO" id="GO:0051117">
    <property type="term" value="F:ATPase binding"/>
    <property type="evidence" value="ECO:0007669"/>
    <property type="project" value="TreeGrafter"/>
</dbReference>
<keyword evidence="5 8" id="KW-1133">Transmembrane helix</keyword>
<protein>
    <submittedName>
        <fullName evidence="9">V-type ATPase subunit-containing protein</fullName>
    </submittedName>
</protein>
<sequence length="586" mass="65386">MITPMQKVTVLCLDTGRDSALQSLRKLSVLHLTFDRQAEHEDIEAARRHLDYVRRASDIVPRLPQQPRSGLSPSEIVDQLSRLIQQRRENHEDLARLRQELKRIQPFGSFSPQSVAALAERGVFIRLFQASPRSFPALPDEALYLETLRTRAAVFFAVVTRDEKPEIAAQEIHSPATSLADIERRITELEAAQASITVQVAQFGGDYPALAQLRGEAEDALQMAAVRVGMSSATARIAYLQGFCPTTDVDRLRQAAPANGWGLVIDEPADDDVVPTLIRNPAWLKPIEAVFDLIGILPGYREIDVSLWFLLFFSLFFAMLVGDAGYGAIFLAATLWAQRKFREIPAHVFTLLKITSIATMVWGVLTGTYFGIPDLPAPLAVLKMPWLGDEEHIKDLCFWIAAIHLSIAHVWSIAKLIRTPQALAQVGWLCVVWFMFFSARSVVLNLPFPSIMTWVFGAGIVLIVLFMTPRKSLKDEWFNHVMLPLNLVGSFVDVISYIRLYAVGTASFAIASTFNIMLVPLFDGWLSGLLAALLLFVAHTVNIVLALMGVMVHGIRLNTLEFASHLGLQWSGIPYQPWQRKSRPVA</sequence>
<keyword evidence="6" id="KW-0406">Ion transport</keyword>
<evidence type="ECO:0000256" key="5">
    <source>
        <dbReference type="ARBA" id="ARBA00022989"/>
    </source>
</evidence>
<evidence type="ECO:0000256" key="4">
    <source>
        <dbReference type="ARBA" id="ARBA00022692"/>
    </source>
</evidence>
<dbReference type="GO" id="GO:0046961">
    <property type="term" value="F:proton-transporting ATPase activity, rotational mechanism"/>
    <property type="evidence" value="ECO:0007669"/>
    <property type="project" value="InterPro"/>
</dbReference>
<dbReference type="PANTHER" id="PTHR11629">
    <property type="entry name" value="VACUOLAR PROTON ATPASES"/>
    <property type="match status" value="1"/>
</dbReference>